<organism evidence="2 3">
    <name type="scientific">Pandoraea cepalis</name>
    <dbReference type="NCBI Taxonomy" id="2508294"/>
    <lineage>
        <taxon>Bacteria</taxon>
        <taxon>Pseudomonadati</taxon>
        <taxon>Pseudomonadota</taxon>
        <taxon>Betaproteobacteria</taxon>
        <taxon>Burkholderiales</taxon>
        <taxon>Burkholderiaceae</taxon>
        <taxon>Pandoraea</taxon>
    </lineage>
</organism>
<gene>
    <name evidence="2" type="ORF">PCE31107_00043</name>
</gene>
<feature type="compositionally biased region" description="Low complexity" evidence="1">
    <location>
        <begin position="98"/>
        <end position="113"/>
    </location>
</feature>
<protein>
    <submittedName>
        <fullName evidence="2">Uncharacterized protein</fullName>
    </submittedName>
</protein>
<evidence type="ECO:0000313" key="3">
    <source>
        <dbReference type="Proteomes" id="UP000396788"/>
    </source>
</evidence>
<dbReference type="RefSeq" id="WP_150605768.1">
    <property type="nucleotide sequence ID" value="NZ_CABPRY010000001.1"/>
</dbReference>
<name>A0A5E4R9G2_9BURK</name>
<reference evidence="2 3" key="1">
    <citation type="submission" date="2019-08" db="EMBL/GenBank/DDBJ databases">
        <authorList>
            <person name="Peeters C."/>
        </authorList>
    </citation>
    <scope>NUCLEOTIDE SEQUENCE [LARGE SCALE GENOMIC DNA]</scope>
    <source>
        <strain evidence="2 3">LMG 31107</strain>
    </source>
</reference>
<dbReference type="AlphaFoldDB" id="A0A5E4R9G2"/>
<accession>A0A5E4R9G2</accession>
<evidence type="ECO:0000313" key="2">
    <source>
        <dbReference type="EMBL" id="VVD59825.1"/>
    </source>
</evidence>
<evidence type="ECO:0000256" key="1">
    <source>
        <dbReference type="SAM" id="MobiDB-lite"/>
    </source>
</evidence>
<sequence>MRPIKYVSAPPAVDLAQRYRTLAAQGQIRDALTDAENGLAELLSLQNTALSRVERLVRQANAGAAARDASADEAQPLLRAESFRNDMAQCGSSPNGETASATRPGARTPPATTHRPRPRP</sequence>
<proteinExistence type="predicted"/>
<feature type="compositionally biased region" description="Low complexity" evidence="1">
    <location>
        <begin position="61"/>
        <end position="74"/>
    </location>
</feature>
<dbReference type="EMBL" id="CABPRY010000001">
    <property type="protein sequence ID" value="VVD59825.1"/>
    <property type="molecule type" value="Genomic_DNA"/>
</dbReference>
<feature type="region of interest" description="Disordered" evidence="1">
    <location>
        <begin position="61"/>
        <end position="120"/>
    </location>
</feature>
<dbReference type="Proteomes" id="UP000396788">
    <property type="component" value="Unassembled WGS sequence"/>
</dbReference>